<comment type="similarity">
    <text evidence="1 2">Belongs to the glycogen phosphorylase family.</text>
</comment>
<dbReference type="SUPFAM" id="SSF53756">
    <property type="entry name" value="UDP-Glycosyltransferase/glycogen phosphorylase"/>
    <property type="match status" value="1"/>
</dbReference>
<dbReference type="GO" id="GO:0008184">
    <property type="term" value="F:glycogen phosphorylase activity"/>
    <property type="evidence" value="ECO:0007669"/>
    <property type="project" value="InterPro"/>
</dbReference>
<evidence type="ECO:0000256" key="2">
    <source>
        <dbReference type="RuleBase" id="RU000587"/>
    </source>
</evidence>
<dbReference type="Proteomes" id="UP000326396">
    <property type="component" value="Linkage Group LG14"/>
</dbReference>
<reference evidence="3 4" key="1">
    <citation type="submission" date="2019-05" db="EMBL/GenBank/DDBJ databases">
        <title>Mikania micrantha, genome provides insights into the molecular mechanism of rapid growth.</title>
        <authorList>
            <person name="Liu B."/>
        </authorList>
    </citation>
    <scope>NUCLEOTIDE SEQUENCE [LARGE SCALE GENOMIC DNA]</scope>
    <source>
        <strain evidence="3">NLD-2019</strain>
        <tissue evidence="3">Leaf</tissue>
    </source>
</reference>
<keyword evidence="2" id="KW-0808">Transferase</keyword>
<evidence type="ECO:0000313" key="3">
    <source>
        <dbReference type="EMBL" id="KAD5961450.1"/>
    </source>
</evidence>
<comment type="caution">
    <text evidence="3">The sequence shown here is derived from an EMBL/GenBank/DDBJ whole genome shotgun (WGS) entry which is preliminary data.</text>
</comment>
<dbReference type="PANTHER" id="PTHR11468:SF4">
    <property type="entry name" value="ALPHA-GLUCAN PHOSPHORYLASE 2, CYTOSOLIC"/>
    <property type="match status" value="1"/>
</dbReference>
<dbReference type="GO" id="GO:0005737">
    <property type="term" value="C:cytoplasm"/>
    <property type="evidence" value="ECO:0007669"/>
    <property type="project" value="TreeGrafter"/>
</dbReference>
<dbReference type="AlphaFoldDB" id="A0A5N6P8W3"/>
<comment type="cofactor">
    <cofactor evidence="2">
        <name>pyridoxal 5'-phosphate</name>
        <dbReference type="ChEBI" id="CHEBI:597326"/>
    </cofactor>
</comment>
<dbReference type="Pfam" id="PF00343">
    <property type="entry name" value="Phosphorylase"/>
    <property type="match status" value="1"/>
</dbReference>
<dbReference type="EMBL" id="SZYD01000006">
    <property type="protein sequence ID" value="KAD5961450.1"/>
    <property type="molecule type" value="Genomic_DNA"/>
</dbReference>
<name>A0A5N6P8W3_9ASTR</name>
<dbReference type="EC" id="2.4.1.1" evidence="2"/>
<dbReference type="OrthoDB" id="1711330at2759"/>
<dbReference type="InterPro" id="IPR000811">
    <property type="entry name" value="Glyco_trans_35"/>
</dbReference>
<evidence type="ECO:0000313" key="4">
    <source>
        <dbReference type="Proteomes" id="UP000326396"/>
    </source>
</evidence>
<comment type="function">
    <text evidence="2">Allosteric enzyme that catalyzes the rate-limiting step in glycogen catabolism, the phosphorolytic cleavage of glycogen to produce glucose-1-phosphate, and plays a central role in maintaining cellular and organismal glucose homeostasis.</text>
</comment>
<accession>A0A5N6P8W3</accession>
<gene>
    <name evidence="3" type="ORF">E3N88_12923</name>
</gene>
<keyword evidence="2" id="KW-0663">Pyridoxal phosphate</keyword>
<dbReference type="PANTHER" id="PTHR11468">
    <property type="entry name" value="GLYCOGEN PHOSPHORYLASE"/>
    <property type="match status" value="1"/>
</dbReference>
<keyword evidence="2" id="KW-0119">Carbohydrate metabolism</keyword>
<dbReference type="GO" id="GO:0030170">
    <property type="term" value="F:pyridoxal phosphate binding"/>
    <property type="evidence" value="ECO:0007669"/>
    <property type="project" value="TreeGrafter"/>
</dbReference>
<evidence type="ECO:0000256" key="1">
    <source>
        <dbReference type="ARBA" id="ARBA00006047"/>
    </source>
</evidence>
<sequence>MKTIRVLVYANGKSAIANNMFSAGSIVFEKNADVTKHRRKIWHLIMVVRGRLASCFLDSMTTLNLRAWWYELRYKYRLFKQRISKARQEELVKDAAAVGHVWMLCFALKLQFKESKSKLNVGQNPSGVLGLICKSIRIVV</sequence>
<proteinExistence type="inferred from homology"/>
<dbReference type="GO" id="GO:0005980">
    <property type="term" value="P:glycogen catabolic process"/>
    <property type="evidence" value="ECO:0007669"/>
    <property type="project" value="TreeGrafter"/>
</dbReference>
<organism evidence="3 4">
    <name type="scientific">Mikania micrantha</name>
    <name type="common">bitter vine</name>
    <dbReference type="NCBI Taxonomy" id="192012"/>
    <lineage>
        <taxon>Eukaryota</taxon>
        <taxon>Viridiplantae</taxon>
        <taxon>Streptophyta</taxon>
        <taxon>Embryophyta</taxon>
        <taxon>Tracheophyta</taxon>
        <taxon>Spermatophyta</taxon>
        <taxon>Magnoliopsida</taxon>
        <taxon>eudicotyledons</taxon>
        <taxon>Gunneridae</taxon>
        <taxon>Pentapetalae</taxon>
        <taxon>asterids</taxon>
        <taxon>campanulids</taxon>
        <taxon>Asterales</taxon>
        <taxon>Asteraceae</taxon>
        <taxon>Asteroideae</taxon>
        <taxon>Heliantheae alliance</taxon>
        <taxon>Eupatorieae</taxon>
        <taxon>Mikania</taxon>
    </lineage>
</organism>
<dbReference type="Gene3D" id="3.40.50.2000">
    <property type="entry name" value="Glycogen Phosphorylase B"/>
    <property type="match status" value="1"/>
</dbReference>
<protein>
    <recommendedName>
        <fullName evidence="2">Alpha-1,4 glucan phosphorylase</fullName>
        <ecNumber evidence="2">2.4.1.1</ecNumber>
    </recommendedName>
</protein>
<keyword evidence="4" id="KW-1185">Reference proteome</keyword>
<keyword evidence="2" id="KW-0328">Glycosyltransferase</keyword>
<comment type="catalytic activity">
    <reaction evidence="2">
        <text>[(1-&gt;4)-alpha-D-glucosyl](n) + phosphate = [(1-&gt;4)-alpha-D-glucosyl](n-1) + alpha-D-glucose 1-phosphate</text>
        <dbReference type="Rhea" id="RHEA:41732"/>
        <dbReference type="Rhea" id="RHEA-COMP:9584"/>
        <dbReference type="Rhea" id="RHEA-COMP:9586"/>
        <dbReference type="ChEBI" id="CHEBI:15444"/>
        <dbReference type="ChEBI" id="CHEBI:43474"/>
        <dbReference type="ChEBI" id="CHEBI:58601"/>
        <dbReference type="EC" id="2.4.1.1"/>
    </reaction>
</comment>